<feature type="binding site" evidence="6">
    <location>
        <position position="303"/>
    </location>
    <ligand>
        <name>Mn(2+)</name>
        <dbReference type="ChEBI" id="CHEBI:29035"/>
    </ligand>
</feature>
<feature type="binding site" evidence="6">
    <location>
        <position position="301"/>
    </location>
    <ligand>
        <name>Mn(2+)</name>
        <dbReference type="ChEBI" id="CHEBI:29035"/>
    </ligand>
</feature>
<dbReference type="NCBIfam" id="TIGR01748">
    <property type="entry name" value="rhaA"/>
    <property type="match status" value="1"/>
</dbReference>
<keyword evidence="9" id="KW-1185">Reference proteome</keyword>
<keyword evidence="5 6" id="KW-0684">Rhamnose metabolism</keyword>
<dbReference type="PANTHER" id="PTHR30268:SF0">
    <property type="entry name" value="L-RHAMNOSE ISOMERASE"/>
    <property type="match status" value="1"/>
</dbReference>
<dbReference type="RefSeq" id="WP_307264548.1">
    <property type="nucleotide sequence ID" value="NZ_JAUSVL010000001.1"/>
</dbReference>
<dbReference type="Gene3D" id="3.20.20.150">
    <property type="entry name" value="Divalent-metal-dependent TIM barrel enzymes"/>
    <property type="match status" value="1"/>
</dbReference>
<dbReference type="EMBL" id="JAUSVL010000001">
    <property type="protein sequence ID" value="MDQ0291568.1"/>
    <property type="molecule type" value="Genomic_DNA"/>
</dbReference>
<dbReference type="InterPro" id="IPR050337">
    <property type="entry name" value="L-rhamnose_isomerase"/>
</dbReference>
<keyword evidence="4 6" id="KW-0413">Isomerase</keyword>
<dbReference type="GO" id="GO:0019301">
    <property type="term" value="P:rhamnose catabolic process"/>
    <property type="evidence" value="ECO:0007669"/>
    <property type="project" value="UniProtKB-UniRule"/>
</dbReference>
<evidence type="ECO:0000256" key="4">
    <source>
        <dbReference type="ARBA" id="ARBA00023235"/>
    </source>
</evidence>
<keyword evidence="1 6" id="KW-0963">Cytoplasm</keyword>
<comment type="function">
    <text evidence="6">Catalyzes the interconversion of L-rhamnose and L-rhamnulose.</text>
</comment>
<dbReference type="GO" id="GO:0005737">
    <property type="term" value="C:cytoplasm"/>
    <property type="evidence" value="ECO:0007669"/>
    <property type="project" value="UniProtKB-SubCell"/>
</dbReference>
<dbReference type="SUPFAM" id="SSF51658">
    <property type="entry name" value="Xylose isomerase-like"/>
    <property type="match status" value="1"/>
</dbReference>
<evidence type="ECO:0000256" key="6">
    <source>
        <dbReference type="HAMAP-Rule" id="MF_00541"/>
    </source>
</evidence>
<dbReference type="GO" id="GO:0030145">
    <property type="term" value="F:manganese ion binding"/>
    <property type="evidence" value="ECO:0007669"/>
    <property type="project" value="UniProtKB-UniRule"/>
</dbReference>
<dbReference type="InterPro" id="IPR036237">
    <property type="entry name" value="Xyl_isomerase-like_sf"/>
</dbReference>
<evidence type="ECO:0000313" key="9">
    <source>
        <dbReference type="Proteomes" id="UP001238163"/>
    </source>
</evidence>
<name>A0AAE4AQW7_9BACT</name>
<keyword evidence="3 6" id="KW-0464">Manganese</keyword>
<comment type="similarity">
    <text evidence="6">Belongs to the rhamnose isomerase family.</text>
</comment>
<dbReference type="EC" id="5.3.1.14" evidence="6 7"/>
<accession>A0AAE4AQW7</accession>
<evidence type="ECO:0000256" key="1">
    <source>
        <dbReference type="ARBA" id="ARBA00022490"/>
    </source>
</evidence>
<evidence type="ECO:0000256" key="3">
    <source>
        <dbReference type="ARBA" id="ARBA00023211"/>
    </source>
</evidence>
<comment type="cofactor">
    <cofactor evidence="6">
        <name>Mn(2+)</name>
        <dbReference type="ChEBI" id="CHEBI:29035"/>
    </cofactor>
    <text evidence="6">Binds 1 Mn(2+) ion per subunit.</text>
</comment>
<dbReference type="InterPro" id="IPR009308">
    <property type="entry name" value="Rhamnose_isomerase"/>
</dbReference>
<dbReference type="GO" id="GO:0019324">
    <property type="term" value="P:L-lyxose metabolic process"/>
    <property type="evidence" value="ECO:0007669"/>
    <property type="project" value="TreeGrafter"/>
</dbReference>
<evidence type="ECO:0000256" key="5">
    <source>
        <dbReference type="ARBA" id="ARBA00023308"/>
    </source>
</evidence>
<dbReference type="AlphaFoldDB" id="A0AAE4AQW7"/>
<comment type="caution">
    <text evidence="8">The sequence shown here is derived from an EMBL/GenBank/DDBJ whole genome shotgun (WGS) entry which is preliminary data.</text>
</comment>
<feature type="binding site" evidence="6">
    <location>
        <position position="269"/>
    </location>
    <ligand>
        <name>Mn(2+)</name>
        <dbReference type="ChEBI" id="CHEBI:29035"/>
    </ligand>
</feature>
<evidence type="ECO:0000256" key="2">
    <source>
        <dbReference type="ARBA" id="ARBA00022723"/>
    </source>
</evidence>
<reference evidence="8" key="1">
    <citation type="submission" date="2023-07" db="EMBL/GenBank/DDBJ databases">
        <title>Genomic Encyclopedia of Type Strains, Phase IV (KMG-IV): sequencing the most valuable type-strain genomes for metagenomic binning, comparative biology and taxonomic classification.</title>
        <authorList>
            <person name="Goeker M."/>
        </authorList>
    </citation>
    <scope>NUCLEOTIDE SEQUENCE</scope>
    <source>
        <strain evidence="8">DSM 24202</strain>
    </source>
</reference>
<protein>
    <recommendedName>
        <fullName evidence="6 7">L-rhamnose isomerase</fullName>
        <ecNumber evidence="6 7">5.3.1.14</ecNumber>
    </recommendedName>
</protein>
<comment type="subcellular location">
    <subcellularLocation>
        <location evidence="6">Cytoplasm</location>
    </subcellularLocation>
</comment>
<sequence length="425" mass="48023">MLPELPREQIEKRYDDARSQFRAIGVDTDKALDTLSNVPISLHCWQGDDVRGFEVHDSSVSGGGIMATGNYPGPATDATMLRQDAEKAMSLIPGKNRFNLHAIYAETNGKVVDRDQIGPEHFARWMDWSKKRNIPLDFNPTFFAHPKANDGYTLSHADAGIRRFWINHDKACRRIAEAMGRNQGTPCVVNHWAPDGHKDQPVDRKGPRQRLMQSLDDIFAESIDPAFCKDAVECKLFGIGSEDYVVGSHEFYMGYALTRKIMLCLDMGHFHPTETIHDKISSIFCFKNELLLHVSRAIRWDSDHVVILNDDIRNLFQQIVRGDYLSKTNIALDFFDASINRIGAWVVGTRAAKKGLLCALLEPTAMLNDFENNGDGAMKLAMLEELKTYPVGAVWDMFCLKYGMPAGSSWINSMTSYDRDVIRKR</sequence>
<evidence type="ECO:0000313" key="8">
    <source>
        <dbReference type="EMBL" id="MDQ0291568.1"/>
    </source>
</evidence>
<dbReference type="Proteomes" id="UP001238163">
    <property type="component" value="Unassembled WGS sequence"/>
</dbReference>
<organism evidence="8 9">
    <name type="scientific">Oligosphaera ethanolica</name>
    <dbReference type="NCBI Taxonomy" id="760260"/>
    <lineage>
        <taxon>Bacteria</taxon>
        <taxon>Pseudomonadati</taxon>
        <taxon>Lentisphaerota</taxon>
        <taxon>Oligosphaeria</taxon>
        <taxon>Oligosphaerales</taxon>
        <taxon>Oligosphaeraceae</taxon>
        <taxon>Oligosphaera</taxon>
    </lineage>
</organism>
<comment type="catalytic activity">
    <reaction evidence="6">
        <text>L-rhamnopyranose = L-rhamnulose</text>
        <dbReference type="Rhea" id="RHEA:23160"/>
        <dbReference type="ChEBI" id="CHEBI:17897"/>
        <dbReference type="ChEBI" id="CHEBI:62346"/>
        <dbReference type="EC" id="5.3.1.14"/>
    </reaction>
</comment>
<dbReference type="Pfam" id="PF06134">
    <property type="entry name" value="RhaA"/>
    <property type="match status" value="1"/>
</dbReference>
<gene>
    <name evidence="6" type="primary">rhaA</name>
    <name evidence="8" type="ORF">J3R75_003675</name>
</gene>
<dbReference type="NCBIfam" id="NF002203">
    <property type="entry name" value="PRK01076.1"/>
    <property type="match status" value="1"/>
</dbReference>
<dbReference type="HAMAP" id="MF_00541">
    <property type="entry name" value="RhaA"/>
    <property type="match status" value="1"/>
</dbReference>
<keyword evidence="2 6" id="KW-0479">Metal-binding</keyword>
<proteinExistence type="inferred from homology"/>
<dbReference type="GO" id="GO:0008740">
    <property type="term" value="F:L-rhamnose isomerase activity"/>
    <property type="evidence" value="ECO:0007669"/>
    <property type="project" value="UniProtKB-UniRule"/>
</dbReference>
<evidence type="ECO:0000256" key="7">
    <source>
        <dbReference type="NCBIfam" id="TIGR01748"/>
    </source>
</evidence>
<comment type="pathway">
    <text evidence="6">Carbohydrate degradation; L-rhamnose degradation; glycerone phosphate from L-rhamnose: step 1/3.</text>
</comment>
<dbReference type="PANTHER" id="PTHR30268">
    <property type="entry name" value="L-RHAMNOSE ISOMERASE"/>
    <property type="match status" value="1"/>
</dbReference>